<dbReference type="SUPFAM" id="SSF49482">
    <property type="entry name" value="Aromatic compound dioxygenase"/>
    <property type="match status" value="1"/>
</dbReference>
<evidence type="ECO:0000313" key="1">
    <source>
        <dbReference type="EMBL" id="GGD32286.1"/>
    </source>
</evidence>
<dbReference type="GO" id="GO:0005506">
    <property type="term" value="F:iron ion binding"/>
    <property type="evidence" value="ECO:0007669"/>
    <property type="project" value="InterPro"/>
</dbReference>
<dbReference type="Gene3D" id="2.60.130.10">
    <property type="entry name" value="Aromatic compound dioxygenase"/>
    <property type="match status" value="1"/>
</dbReference>
<evidence type="ECO:0008006" key="3">
    <source>
        <dbReference type="Google" id="ProtNLM"/>
    </source>
</evidence>
<dbReference type="AlphaFoldDB" id="A0A916Y6P5"/>
<reference evidence="1" key="1">
    <citation type="journal article" date="2014" name="Int. J. Syst. Evol. Microbiol.">
        <title>Complete genome sequence of Corynebacterium casei LMG S-19264T (=DSM 44701T), isolated from a smear-ripened cheese.</title>
        <authorList>
            <consortium name="US DOE Joint Genome Institute (JGI-PGF)"/>
            <person name="Walter F."/>
            <person name="Albersmeier A."/>
            <person name="Kalinowski J."/>
            <person name="Ruckert C."/>
        </authorList>
    </citation>
    <scope>NUCLEOTIDE SEQUENCE</scope>
    <source>
        <strain evidence="1">CGMCC 1.15493</strain>
    </source>
</reference>
<accession>A0A916Y6P5</accession>
<dbReference type="EMBL" id="BMJJ01000010">
    <property type="protein sequence ID" value="GGD32286.1"/>
    <property type="molecule type" value="Genomic_DNA"/>
</dbReference>
<evidence type="ECO:0000313" key="2">
    <source>
        <dbReference type="Proteomes" id="UP000613160"/>
    </source>
</evidence>
<protein>
    <recommendedName>
        <fullName evidence="3">Twin-arginine translocation pathway signal</fullName>
    </recommendedName>
</protein>
<organism evidence="1 2">
    <name type="scientific">Aureimonas glaciei</name>
    <dbReference type="NCBI Taxonomy" id="1776957"/>
    <lineage>
        <taxon>Bacteria</taxon>
        <taxon>Pseudomonadati</taxon>
        <taxon>Pseudomonadota</taxon>
        <taxon>Alphaproteobacteria</taxon>
        <taxon>Hyphomicrobiales</taxon>
        <taxon>Aurantimonadaceae</taxon>
        <taxon>Aureimonas</taxon>
    </lineage>
</organism>
<dbReference type="GO" id="GO:0016702">
    <property type="term" value="F:oxidoreductase activity, acting on single donors with incorporation of molecular oxygen, incorporation of two atoms of oxygen"/>
    <property type="evidence" value="ECO:0007669"/>
    <property type="project" value="InterPro"/>
</dbReference>
<dbReference type="Proteomes" id="UP000613160">
    <property type="component" value="Unassembled WGS sequence"/>
</dbReference>
<keyword evidence="2" id="KW-1185">Reference proteome</keyword>
<sequence length="128" mass="13529">MRGGKNNFVADAPLVDNLGKGFVVSGTVRKAGSCEGLGNVRVQIWASTERGGEGEASNRGSVMTAADGTYRLETSPIVPNFGQAHIHMSYDDEAFEPVFLRPLLKSREDTSIAVDFNLAPVADDAAGS</sequence>
<dbReference type="InterPro" id="IPR015889">
    <property type="entry name" value="Intradiol_dOase_core"/>
</dbReference>
<gene>
    <name evidence="1" type="ORF">GCM10011335_39180</name>
</gene>
<reference evidence="1" key="2">
    <citation type="submission" date="2020-09" db="EMBL/GenBank/DDBJ databases">
        <authorList>
            <person name="Sun Q."/>
            <person name="Zhou Y."/>
        </authorList>
    </citation>
    <scope>NUCLEOTIDE SEQUENCE</scope>
    <source>
        <strain evidence="1">CGMCC 1.15493</strain>
    </source>
</reference>
<comment type="caution">
    <text evidence="1">The sequence shown here is derived from an EMBL/GenBank/DDBJ whole genome shotgun (WGS) entry which is preliminary data.</text>
</comment>
<proteinExistence type="predicted"/>
<name>A0A916Y6P5_9HYPH</name>